<evidence type="ECO:0000256" key="1">
    <source>
        <dbReference type="ARBA" id="ARBA00003035"/>
    </source>
</evidence>
<keyword evidence="6" id="KW-0539">Nucleus</keyword>
<dbReference type="InterPro" id="IPR028217">
    <property type="entry name" value="Rsa3_C"/>
</dbReference>
<dbReference type="EMBL" id="UNSH01000041">
    <property type="protein sequence ID" value="SZF02086.1"/>
    <property type="molecule type" value="Genomic_DNA"/>
</dbReference>
<evidence type="ECO:0000256" key="6">
    <source>
        <dbReference type="ARBA" id="ARBA00023242"/>
    </source>
</evidence>
<accession>A0A383UQL5</accession>
<feature type="region of interest" description="Disordered" evidence="8">
    <location>
        <begin position="1"/>
        <end position="47"/>
    </location>
</feature>
<sequence length="123" mass="13898">MPSETHIQGKSKRHKKRKSRTEVSTDDSESDIDTVNHIAKDQNDQKSNLAIENHTADTEVSSAFTKIFMAKVAEELSNDLDELRKADDFKDDALPILINALQQGTSLFSRDEQRRIVLAESNK</sequence>
<evidence type="ECO:0000313" key="10">
    <source>
        <dbReference type="EMBL" id="SZF02086.1"/>
    </source>
</evidence>
<dbReference type="PANTHER" id="PTHR28127">
    <property type="entry name" value="RIBOSOME ASSEMBLY PROTEIN 3"/>
    <property type="match status" value="1"/>
</dbReference>
<dbReference type="GO" id="GO:0030687">
    <property type="term" value="C:preribosome, large subunit precursor"/>
    <property type="evidence" value="ECO:0007669"/>
    <property type="project" value="TreeGrafter"/>
</dbReference>
<evidence type="ECO:0000256" key="3">
    <source>
        <dbReference type="ARBA" id="ARBA00006256"/>
    </source>
</evidence>
<organism evidence="10 11">
    <name type="scientific">Blumeria hordei</name>
    <name type="common">Barley powdery mildew</name>
    <name type="synonym">Blumeria graminis f. sp. hordei</name>
    <dbReference type="NCBI Taxonomy" id="2867405"/>
    <lineage>
        <taxon>Eukaryota</taxon>
        <taxon>Fungi</taxon>
        <taxon>Dikarya</taxon>
        <taxon>Ascomycota</taxon>
        <taxon>Pezizomycotina</taxon>
        <taxon>Leotiomycetes</taxon>
        <taxon>Erysiphales</taxon>
        <taxon>Erysiphaceae</taxon>
        <taxon>Blumeria</taxon>
    </lineage>
</organism>
<evidence type="ECO:0000313" key="11">
    <source>
        <dbReference type="Proteomes" id="UP000275772"/>
    </source>
</evidence>
<reference evidence="10 11" key="1">
    <citation type="submission" date="2017-11" db="EMBL/GenBank/DDBJ databases">
        <authorList>
            <person name="Kracher B."/>
        </authorList>
    </citation>
    <scope>NUCLEOTIDE SEQUENCE [LARGE SCALE GENOMIC DNA]</scope>
    <source>
        <strain evidence="10 11">RACE1</strain>
    </source>
</reference>
<keyword evidence="5" id="KW-0690">Ribosome biogenesis</keyword>
<evidence type="ECO:0000256" key="4">
    <source>
        <dbReference type="ARBA" id="ARBA00015339"/>
    </source>
</evidence>
<evidence type="ECO:0000256" key="7">
    <source>
        <dbReference type="ARBA" id="ARBA00023274"/>
    </source>
</evidence>
<feature type="domain" description="Ribosome-assembly protein 3 C-terminal" evidence="9">
    <location>
        <begin position="64"/>
        <end position="109"/>
    </location>
</feature>
<gene>
    <name evidence="10" type="ORF">BLGHR1_12863</name>
</gene>
<feature type="compositionally biased region" description="Basic residues" evidence="8">
    <location>
        <begin position="9"/>
        <end position="19"/>
    </location>
</feature>
<comment type="function">
    <text evidence="1">Required for efficient biogenesis of the 60S ribosomal subunit.</text>
</comment>
<evidence type="ECO:0000256" key="5">
    <source>
        <dbReference type="ARBA" id="ARBA00022517"/>
    </source>
</evidence>
<dbReference type="Proteomes" id="UP000275772">
    <property type="component" value="Unassembled WGS sequence"/>
</dbReference>
<dbReference type="GO" id="GO:0005730">
    <property type="term" value="C:nucleolus"/>
    <property type="evidence" value="ECO:0007669"/>
    <property type="project" value="UniProtKB-SubCell"/>
</dbReference>
<dbReference type="VEuPathDB" id="FungiDB:BLGHR1_12863"/>
<dbReference type="InterPro" id="IPR051898">
    <property type="entry name" value="Ribosome_Assembly_3"/>
</dbReference>
<name>A0A383UQL5_BLUHO</name>
<comment type="similarity">
    <text evidence="3">Belongs to the RSA3 family.</text>
</comment>
<evidence type="ECO:0000256" key="2">
    <source>
        <dbReference type="ARBA" id="ARBA00004604"/>
    </source>
</evidence>
<evidence type="ECO:0000256" key="8">
    <source>
        <dbReference type="SAM" id="MobiDB-lite"/>
    </source>
</evidence>
<proteinExistence type="inferred from homology"/>
<dbReference type="PANTHER" id="PTHR28127:SF1">
    <property type="entry name" value="RIBOSOME ASSEMBLY PROTEIN 3"/>
    <property type="match status" value="1"/>
</dbReference>
<dbReference type="Pfam" id="PF14615">
    <property type="entry name" value="Rsa3"/>
    <property type="match status" value="1"/>
</dbReference>
<keyword evidence="7" id="KW-0687">Ribonucleoprotein</keyword>
<comment type="subcellular location">
    <subcellularLocation>
        <location evidence="2">Nucleus</location>
        <location evidence="2">Nucleolus</location>
    </subcellularLocation>
</comment>
<dbReference type="AlphaFoldDB" id="A0A383UQL5"/>
<evidence type="ECO:0000259" key="9">
    <source>
        <dbReference type="Pfam" id="PF14615"/>
    </source>
</evidence>
<dbReference type="GO" id="GO:0000027">
    <property type="term" value="P:ribosomal large subunit assembly"/>
    <property type="evidence" value="ECO:0007669"/>
    <property type="project" value="TreeGrafter"/>
</dbReference>
<protein>
    <recommendedName>
        <fullName evidence="4">Ribosome assembly protein 3</fullName>
    </recommendedName>
</protein>